<keyword evidence="10" id="KW-1133">Transmembrane helix</keyword>
<dbReference type="Pfam" id="PF07695">
    <property type="entry name" value="7TMR-DISM_7TM"/>
    <property type="match status" value="1"/>
</dbReference>
<feature type="transmembrane region" description="Helical" evidence="10">
    <location>
        <begin position="331"/>
        <end position="350"/>
    </location>
</feature>
<dbReference type="AlphaFoldDB" id="A0A2V3VP88"/>
<dbReference type="PROSITE" id="PS50109">
    <property type="entry name" value="HIS_KIN"/>
    <property type="match status" value="2"/>
</dbReference>
<dbReference type="SMART" id="SM00387">
    <property type="entry name" value="HATPase_c"/>
    <property type="match status" value="2"/>
</dbReference>
<organism evidence="13 14">
    <name type="scientific">Pseudogracilibacillus auburnensis</name>
    <dbReference type="NCBI Taxonomy" id="1494959"/>
    <lineage>
        <taxon>Bacteria</taxon>
        <taxon>Bacillati</taxon>
        <taxon>Bacillota</taxon>
        <taxon>Bacilli</taxon>
        <taxon>Bacillales</taxon>
        <taxon>Bacillaceae</taxon>
        <taxon>Pseudogracilibacillus</taxon>
    </lineage>
</organism>
<keyword evidence="10" id="KW-0812">Transmembrane</keyword>
<dbReference type="GO" id="GO:0005524">
    <property type="term" value="F:ATP binding"/>
    <property type="evidence" value="ECO:0007669"/>
    <property type="project" value="UniProtKB-KW"/>
</dbReference>
<dbReference type="SUPFAM" id="SSF52172">
    <property type="entry name" value="CheY-like"/>
    <property type="match status" value="1"/>
</dbReference>
<protein>
    <recommendedName>
        <fullName evidence="2">histidine kinase</fullName>
        <ecNumber evidence="2">2.7.13.3</ecNumber>
    </recommendedName>
</protein>
<feature type="transmembrane region" description="Helical" evidence="10">
    <location>
        <begin position="273"/>
        <end position="294"/>
    </location>
</feature>
<dbReference type="InterPro" id="IPR036097">
    <property type="entry name" value="HisK_dim/P_sf"/>
</dbReference>
<dbReference type="Pfam" id="PF00512">
    <property type="entry name" value="HisKA"/>
    <property type="match status" value="1"/>
</dbReference>
<dbReference type="SUPFAM" id="SSF55874">
    <property type="entry name" value="ATPase domain of HSP90 chaperone/DNA topoisomerase II/histidine kinase"/>
    <property type="match status" value="2"/>
</dbReference>
<evidence type="ECO:0000256" key="5">
    <source>
        <dbReference type="ARBA" id="ARBA00022741"/>
    </source>
</evidence>
<keyword evidence="6" id="KW-0418">Kinase</keyword>
<evidence type="ECO:0000259" key="11">
    <source>
        <dbReference type="PROSITE" id="PS50109"/>
    </source>
</evidence>
<reference evidence="13 14" key="1">
    <citation type="submission" date="2018-05" db="EMBL/GenBank/DDBJ databases">
        <title>Genomic Encyclopedia of Type Strains, Phase IV (KMG-IV): sequencing the most valuable type-strain genomes for metagenomic binning, comparative biology and taxonomic classification.</title>
        <authorList>
            <person name="Goeker M."/>
        </authorList>
    </citation>
    <scope>NUCLEOTIDE SEQUENCE [LARGE SCALE GENOMIC DNA]</scope>
    <source>
        <strain evidence="13 14">DSM 28556</strain>
    </source>
</reference>
<dbReference type="CDD" id="cd00082">
    <property type="entry name" value="HisKA"/>
    <property type="match status" value="1"/>
</dbReference>
<feature type="transmembrane region" description="Helical" evidence="10">
    <location>
        <begin position="245"/>
        <end position="261"/>
    </location>
</feature>
<sequence>MTTNKPMTMKKIFLTISLFLLVLTCFRVGWIIYHKPPEHPRVEQGFVDLKDWTFNDNEAITLNGEWEFYPNEFLPPGSIQNQNAELISVPENWLNTPFFDRKQHPFGYGTYRLKVLLPDDKQQIYGIRMTSVDTAAKVYINSLLVAESGNPSDSIHTYQGKFGPFSGSFHPEKNEIEIIIHVSNYDNFLSGGINKSIYIGTDTAINKIGGLSKTLQIVVSVIFLLHCMYVFIIYLIGKGKYRKELFYYGLMLAFAAFAILIDDDIVIHLPVSYVWSVKILLLFFLITLFCLLTFIKHLFRLKSRFYRFLSFLFFFLIVFILFVPFEYFPYIQMVGYIFYLLSILFLFYHTIKTIRHGNPDSIFILVFITSYTSNILWGAGIKFADFEIVYYPFDFLIYIIAIAVLLFKQHIRVVSLNEEQTKQLQKMDKMKDEFLANTSHELRNPLHGILNIAEATIENDHLSKESKENLLLLIDIGKRMSYTLNDLTAVTQLKEGKINLQKQETNLHMVASLVIDMLGFLREGKKVKLKSMVPANFPFLLADENRLIQILFNLVHNAIKYTEKGSIIIEADHSDSMATIYVKDTGIGIPTNLSMEKIFQPYGRADENTAISGIGIGLSVSKQLVDLHGGTITYTSTDKGTTFSFSIPLASEKEKASLPMEHTNSFEEIAITNEANTIFIKQKATVLIVDDDPINVKVYHQMLANDYNVIKALNGREALEMIDENRVDLVLSDVMMPSMNGYELTKKIRKQYTLSELPIILVTARNLQEDIYTAFKSGANDYLIKPVNTLELKSRVEALTELKHSVKELLRLEAAWLQAQIHPHFLFNTLNSIASLAEIDQERMVALLEAFGDYLQKSFAISNIEAEIPIKDELELTRSYLHIEKERFGERIQVVFDIGDNIDIRIPPLSIQPLVENAVEHGILQKKKGGIIWIRVIELKHDIKIEIEDNGVGINEDKVIELLDLQYSLHDDGVGIKNTNRRLTQLYGKGLQINSVVGEGTTLTFFIPRVDE</sequence>
<dbReference type="Pfam" id="PF00072">
    <property type="entry name" value="Response_reg"/>
    <property type="match status" value="1"/>
</dbReference>
<evidence type="ECO:0000259" key="12">
    <source>
        <dbReference type="PROSITE" id="PS50110"/>
    </source>
</evidence>
<feature type="transmembrane region" description="Helical" evidence="10">
    <location>
        <begin position="389"/>
        <end position="407"/>
    </location>
</feature>
<dbReference type="InterPro" id="IPR011006">
    <property type="entry name" value="CheY-like_superfamily"/>
</dbReference>
<gene>
    <name evidence="13" type="ORF">DFR56_11599</name>
</gene>
<dbReference type="RefSeq" id="WP_110396816.1">
    <property type="nucleotide sequence ID" value="NZ_JADIJL010000019.1"/>
</dbReference>
<evidence type="ECO:0000313" key="14">
    <source>
        <dbReference type="Proteomes" id="UP000247978"/>
    </source>
</evidence>
<dbReference type="PANTHER" id="PTHR43547:SF2">
    <property type="entry name" value="HYBRID SIGNAL TRANSDUCTION HISTIDINE KINASE C"/>
    <property type="match status" value="1"/>
</dbReference>
<dbReference type="SMART" id="SM00448">
    <property type="entry name" value="REC"/>
    <property type="match status" value="1"/>
</dbReference>
<dbReference type="Gene3D" id="2.60.120.260">
    <property type="entry name" value="Galactose-binding domain-like"/>
    <property type="match status" value="1"/>
</dbReference>
<dbReference type="InterPro" id="IPR036890">
    <property type="entry name" value="HATPase_C_sf"/>
</dbReference>
<dbReference type="Gene3D" id="3.30.565.10">
    <property type="entry name" value="Histidine kinase-like ATPase, C-terminal domain"/>
    <property type="match status" value="2"/>
</dbReference>
<feature type="modified residue" description="4-aspartylphosphate" evidence="9">
    <location>
        <position position="733"/>
    </location>
</feature>
<dbReference type="PANTHER" id="PTHR43547">
    <property type="entry name" value="TWO-COMPONENT HISTIDINE KINASE"/>
    <property type="match status" value="1"/>
</dbReference>
<dbReference type="Gene3D" id="1.10.287.130">
    <property type="match status" value="1"/>
</dbReference>
<feature type="transmembrane region" description="Helical" evidence="10">
    <location>
        <begin position="306"/>
        <end position="325"/>
    </location>
</feature>
<evidence type="ECO:0000256" key="3">
    <source>
        <dbReference type="ARBA" id="ARBA00022553"/>
    </source>
</evidence>
<dbReference type="InterPro" id="IPR003661">
    <property type="entry name" value="HisK_dim/P_dom"/>
</dbReference>
<keyword evidence="14" id="KW-1185">Reference proteome</keyword>
<dbReference type="GO" id="GO:0000155">
    <property type="term" value="F:phosphorelay sensor kinase activity"/>
    <property type="evidence" value="ECO:0007669"/>
    <property type="project" value="InterPro"/>
</dbReference>
<dbReference type="InterPro" id="IPR011623">
    <property type="entry name" value="7TMR_DISM_rcpt_extracell_dom1"/>
</dbReference>
<dbReference type="Pfam" id="PF06580">
    <property type="entry name" value="His_kinase"/>
    <property type="match status" value="1"/>
</dbReference>
<dbReference type="SMART" id="SM00388">
    <property type="entry name" value="HisKA"/>
    <property type="match status" value="1"/>
</dbReference>
<dbReference type="InterPro" id="IPR010559">
    <property type="entry name" value="Sig_transdc_His_kin_internal"/>
</dbReference>
<keyword evidence="7" id="KW-0067">ATP-binding</keyword>
<dbReference type="PRINTS" id="PR00344">
    <property type="entry name" value="BCTRLSENSOR"/>
</dbReference>
<feature type="transmembrane region" description="Helical" evidence="10">
    <location>
        <begin position="362"/>
        <end position="383"/>
    </location>
</feature>
<dbReference type="SUPFAM" id="SSF47384">
    <property type="entry name" value="Homodimeric domain of signal transducing histidine kinase"/>
    <property type="match status" value="1"/>
</dbReference>
<dbReference type="Pfam" id="PF02518">
    <property type="entry name" value="HATPase_c"/>
    <property type="match status" value="2"/>
</dbReference>
<evidence type="ECO:0000256" key="4">
    <source>
        <dbReference type="ARBA" id="ARBA00022679"/>
    </source>
</evidence>
<dbReference type="EC" id="2.7.13.3" evidence="2"/>
<keyword evidence="8" id="KW-0902">Two-component regulatory system</keyword>
<feature type="domain" description="Histidine kinase" evidence="11">
    <location>
        <begin position="437"/>
        <end position="651"/>
    </location>
</feature>
<proteinExistence type="predicted"/>
<evidence type="ECO:0000256" key="8">
    <source>
        <dbReference type="ARBA" id="ARBA00023012"/>
    </source>
</evidence>
<dbReference type="PROSITE" id="PS50110">
    <property type="entry name" value="RESPONSE_REGULATORY"/>
    <property type="match status" value="1"/>
</dbReference>
<evidence type="ECO:0000256" key="6">
    <source>
        <dbReference type="ARBA" id="ARBA00022777"/>
    </source>
</evidence>
<dbReference type="InterPro" id="IPR008979">
    <property type="entry name" value="Galactose-bd-like_sf"/>
</dbReference>
<dbReference type="InterPro" id="IPR004358">
    <property type="entry name" value="Sig_transdc_His_kin-like_C"/>
</dbReference>
<evidence type="ECO:0000256" key="1">
    <source>
        <dbReference type="ARBA" id="ARBA00000085"/>
    </source>
</evidence>
<keyword evidence="4" id="KW-0808">Transferase</keyword>
<evidence type="ECO:0000256" key="9">
    <source>
        <dbReference type="PROSITE-ProRule" id="PRU00169"/>
    </source>
</evidence>
<feature type="domain" description="Histidine kinase" evidence="11">
    <location>
        <begin position="821"/>
        <end position="1011"/>
    </location>
</feature>
<keyword evidence="5" id="KW-0547">Nucleotide-binding</keyword>
<feature type="domain" description="Response regulatory" evidence="12">
    <location>
        <begin position="685"/>
        <end position="800"/>
    </location>
</feature>
<dbReference type="InterPro" id="IPR003594">
    <property type="entry name" value="HATPase_dom"/>
</dbReference>
<dbReference type="Proteomes" id="UP000247978">
    <property type="component" value="Unassembled WGS sequence"/>
</dbReference>
<dbReference type="GO" id="GO:0016020">
    <property type="term" value="C:membrane"/>
    <property type="evidence" value="ECO:0007669"/>
    <property type="project" value="InterPro"/>
</dbReference>
<comment type="catalytic activity">
    <reaction evidence="1">
        <text>ATP + protein L-histidine = ADP + protein N-phospho-L-histidine.</text>
        <dbReference type="EC" id="2.7.13.3"/>
    </reaction>
</comment>
<dbReference type="Gene3D" id="3.40.50.2300">
    <property type="match status" value="1"/>
</dbReference>
<keyword evidence="10" id="KW-0472">Membrane</keyword>
<keyword evidence="3 9" id="KW-0597">Phosphoprotein</keyword>
<evidence type="ECO:0000256" key="2">
    <source>
        <dbReference type="ARBA" id="ARBA00012438"/>
    </source>
</evidence>
<name>A0A2V3VP88_9BACI</name>
<evidence type="ECO:0000256" key="7">
    <source>
        <dbReference type="ARBA" id="ARBA00022840"/>
    </source>
</evidence>
<evidence type="ECO:0000256" key="10">
    <source>
        <dbReference type="SAM" id="Phobius"/>
    </source>
</evidence>
<dbReference type="InterPro" id="IPR001789">
    <property type="entry name" value="Sig_transdc_resp-reg_receiver"/>
</dbReference>
<feature type="transmembrane region" description="Helical" evidence="10">
    <location>
        <begin position="215"/>
        <end position="236"/>
    </location>
</feature>
<dbReference type="InterPro" id="IPR005467">
    <property type="entry name" value="His_kinase_dom"/>
</dbReference>
<accession>A0A2V3VP88</accession>
<evidence type="ECO:0000313" key="13">
    <source>
        <dbReference type="EMBL" id="PXW83626.1"/>
    </source>
</evidence>
<dbReference type="SUPFAM" id="SSF49785">
    <property type="entry name" value="Galactose-binding domain-like"/>
    <property type="match status" value="1"/>
</dbReference>
<dbReference type="EMBL" id="QJJQ01000015">
    <property type="protein sequence ID" value="PXW83626.1"/>
    <property type="molecule type" value="Genomic_DNA"/>
</dbReference>
<comment type="caution">
    <text evidence="13">The sequence shown here is derived from an EMBL/GenBank/DDBJ whole genome shotgun (WGS) entry which is preliminary data.</text>
</comment>